<dbReference type="SUPFAM" id="SSF81995">
    <property type="entry name" value="beta-sandwich domain of Sec23/24"/>
    <property type="match status" value="1"/>
</dbReference>
<proteinExistence type="predicted"/>
<dbReference type="AlphaFoldDB" id="A0A310SAT5"/>
<name>A0A310SAT5_9HYME</name>
<keyword evidence="3" id="KW-1185">Reference proteome</keyword>
<sequence length="442" mass="48382">MERLRREPGTVVFVNRGDSLGIFLAREVQSATSPGASNDGLTKQQLELIQQIMQQTQQQQQQQQQQISAQQPQQQRNNSSTTVTAQIQKTQKPSVKSTTSSGSVSNNSGSSNATNNARSSPKPKVWSHVQSKKRARLGIDRIAINMYEIFADGTTGWMSGSPAPVRSRNEEIAGIVVTPGKRRDLVVIGQEFVDQRILRDFRPAFVRETGKQSTRPGSLRALFHSARSKGRPVGLLQRREEGIKIVTTNRCKVHAIPHPITKQELGIGEASCANNKMESGVPWGTKHRTVLARARAAETEESEIRGRIRITIESFGWWRRVGGGGFAADGVERNGRGNRSGFRCVAVVCTITLATFLLTVGPGRTGVTCTPLHERISPPPLSGRRPPVNREGPPASLAATSPLEKETGPPLDRMVTNPRPGLALTLGKSSSFDQWKPWTRVS</sequence>
<accession>A0A310SAT5</accession>
<evidence type="ECO:0000256" key="1">
    <source>
        <dbReference type="SAM" id="MobiDB-lite"/>
    </source>
</evidence>
<reference evidence="2 3" key="1">
    <citation type="submission" date="2015-07" db="EMBL/GenBank/DDBJ databases">
        <title>The genome of Eufriesea mexicana.</title>
        <authorList>
            <person name="Pan H."/>
            <person name="Kapheim K."/>
        </authorList>
    </citation>
    <scope>NUCLEOTIDE SEQUENCE [LARGE SCALE GENOMIC DNA]</scope>
    <source>
        <strain evidence="2">0111107269</strain>
        <tissue evidence="2">Whole body</tissue>
    </source>
</reference>
<organism evidence="2 3">
    <name type="scientific">Eufriesea mexicana</name>
    <dbReference type="NCBI Taxonomy" id="516756"/>
    <lineage>
        <taxon>Eukaryota</taxon>
        <taxon>Metazoa</taxon>
        <taxon>Ecdysozoa</taxon>
        <taxon>Arthropoda</taxon>
        <taxon>Hexapoda</taxon>
        <taxon>Insecta</taxon>
        <taxon>Pterygota</taxon>
        <taxon>Neoptera</taxon>
        <taxon>Endopterygota</taxon>
        <taxon>Hymenoptera</taxon>
        <taxon>Apocrita</taxon>
        <taxon>Aculeata</taxon>
        <taxon>Apoidea</taxon>
        <taxon>Anthophila</taxon>
        <taxon>Apidae</taxon>
        <taxon>Eufriesea</taxon>
    </lineage>
</organism>
<feature type="region of interest" description="Disordered" evidence="1">
    <location>
        <begin position="373"/>
        <end position="428"/>
    </location>
</feature>
<protein>
    <submittedName>
        <fullName evidence="2">Uncharacterized protein</fullName>
    </submittedName>
</protein>
<feature type="compositionally biased region" description="Polar residues" evidence="1">
    <location>
        <begin position="76"/>
        <end position="91"/>
    </location>
</feature>
<evidence type="ECO:0000313" key="3">
    <source>
        <dbReference type="Proteomes" id="UP000250275"/>
    </source>
</evidence>
<feature type="compositionally biased region" description="Low complexity" evidence="1">
    <location>
        <begin position="92"/>
        <end position="120"/>
    </location>
</feature>
<evidence type="ECO:0000313" key="2">
    <source>
        <dbReference type="EMBL" id="OAD56434.1"/>
    </source>
</evidence>
<gene>
    <name evidence="2" type="ORF">WN48_03384</name>
</gene>
<dbReference type="Proteomes" id="UP000250275">
    <property type="component" value="Unassembled WGS sequence"/>
</dbReference>
<feature type="region of interest" description="Disordered" evidence="1">
    <location>
        <begin position="67"/>
        <end position="132"/>
    </location>
</feature>
<dbReference type="EMBL" id="KQ761917">
    <property type="protein sequence ID" value="OAD56434.1"/>
    <property type="molecule type" value="Genomic_DNA"/>
</dbReference>